<dbReference type="AlphaFoldDB" id="A0A9P8HUH6"/>
<dbReference type="SUPFAM" id="SSF54211">
    <property type="entry name" value="Ribosomal protein S5 domain 2-like"/>
    <property type="match status" value="1"/>
</dbReference>
<dbReference type="PANTHER" id="PTHR21569:SF1">
    <property type="entry name" value="SMALL RIBOSOMAL SUBUNIT PROTEIN US9M"/>
    <property type="match status" value="1"/>
</dbReference>
<dbReference type="InterPro" id="IPR020568">
    <property type="entry name" value="Ribosomal_Su5_D2-typ_SF"/>
</dbReference>
<dbReference type="FunFam" id="3.30.230.10:FF:000001">
    <property type="entry name" value="30S ribosomal protein S9"/>
    <property type="match status" value="1"/>
</dbReference>
<evidence type="ECO:0000256" key="5">
    <source>
        <dbReference type="ARBA" id="ARBA00042623"/>
    </source>
</evidence>
<dbReference type="InterPro" id="IPR000754">
    <property type="entry name" value="Ribosomal_uS9"/>
</dbReference>
<comment type="caution">
    <text evidence="8">The sequence shown here is derived from an EMBL/GenBank/DDBJ whole genome shotgun (WGS) entry which is preliminary data.</text>
</comment>
<dbReference type="InterPro" id="IPR020574">
    <property type="entry name" value="Ribosomal_uS9_CS"/>
</dbReference>
<dbReference type="PANTHER" id="PTHR21569">
    <property type="entry name" value="RIBOSOMAL PROTEIN S9"/>
    <property type="match status" value="1"/>
</dbReference>
<dbReference type="GO" id="GO:0003723">
    <property type="term" value="F:RNA binding"/>
    <property type="evidence" value="ECO:0007669"/>
    <property type="project" value="TreeGrafter"/>
</dbReference>
<gene>
    <name evidence="8" type="ORF">FGG08_005459</name>
</gene>
<evidence type="ECO:0000256" key="3">
    <source>
        <dbReference type="ARBA" id="ARBA00023274"/>
    </source>
</evidence>
<reference evidence="8" key="1">
    <citation type="submission" date="2021-03" db="EMBL/GenBank/DDBJ databases">
        <title>Comparative genomics and phylogenomic investigation of the class Geoglossomycetes provide insights into ecological specialization and systematics.</title>
        <authorList>
            <person name="Melie T."/>
            <person name="Pirro S."/>
            <person name="Miller A.N."/>
            <person name="Quandt A."/>
        </authorList>
    </citation>
    <scope>NUCLEOTIDE SEQUENCE</scope>
    <source>
        <strain evidence="8">GBOQ0MN5Z8</strain>
    </source>
</reference>
<sequence>MRAAWLPTKFGLGSQLLPLWVPFSQQTSRHPYSSLLRAIRYSRRGTIIESRQFVTSLTRRGIAAPEICFEPKDSQKGIPGHARVVPASPSYFTGKPEFTDNLLFLQDLLRKYQTLPVVQPGQAPRVAWKTLAQYRLVVGEPVKASKYHKIVLLLQRLNHIHPSLLPEDVKSAIAPYKRDVNPHENVPNQRTVDRFGRVIGVGRRKSSTARVWLVEGDGEVLINGKPLVGVFPRVHDRESAIWALKATGRIDKYNVWALVEGGGTTGQAEALTLGVARALLVHEPSLKPALRRAGCVTRDPRRVERKKPGKLKARKMPAWVKR</sequence>
<feature type="region of interest" description="Disordered" evidence="7">
    <location>
        <begin position="300"/>
        <end position="322"/>
    </location>
</feature>
<dbReference type="Pfam" id="PF00380">
    <property type="entry name" value="Ribosomal_S9"/>
    <property type="match status" value="1"/>
</dbReference>
<proteinExistence type="inferred from homology"/>
<dbReference type="NCBIfam" id="NF001099">
    <property type="entry name" value="PRK00132.1"/>
    <property type="match status" value="1"/>
</dbReference>
<dbReference type="GO" id="GO:0006412">
    <property type="term" value="P:translation"/>
    <property type="evidence" value="ECO:0007669"/>
    <property type="project" value="InterPro"/>
</dbReference>
<dbReference type="GO" id="GO:0005763">
    <property type="term" value="C:mitochondrial small ribosomal subunit"/>
    <property type="evidence" value="ECO:0007669"/>
    <property type="project" value="TreeGrafter"/>
</dbReference>
<feature type="compositionally biased region" description="Basic residues" evidence="7">
    <location>
        <begin position="303"/>
        <end position="322"/>
    </location>
</feature>
<dbReference type="InterPro" id="IPR023035">
    <property type="entry name" value="Ribosomal_uS9_bac/plastid"/>
</dbReference>
<dbReference type="GO" id="GO:0003735">
    <property type="term" value="F:structural constituent of ribosome"/>
    <property type="evidence" value="ECO:0007669"/>
    <property type="project" value="InterPro"/>
</dbReference>
<keyword evidence="3 6" id="KW-0687">Ribonucleoprotein</keyword>
<dbReference type="EMBL" id="JAGHQL010000130">
    <property type="protein sequence ID" value="KAH0537846.1"/>
    <property type="molecule type" value="Genomic_DNA"/>
</dbReference>
<dbReference type="OrthoDB" id="10254627at2759"/>
<evidence type="ECO:0000256" key="4">
    <source>
        <dbReference type="ARBA" id="ARBA00039318"/>
    </source>
</evidence>
<evidence type="ECO:0000256" key="2">
    <source>
        <dbReference type="ARBA" id="ARBA00022980"/>
    </source>
</evidence>
<evidence type="ECO:0000256" key="7">
    <source>
        <dbReference type="SAM" id="MobiDB-lite"/>
    </source>
</evidence>
<evidence type="ECO:0000256" key="6">
    <source>
        <dbReference type="RuleBase" id="RU003815"/>
    </source>
</evidence>
<keyword evidence="9" id="KW-1185">Reference proteome</keyword>
<dbReference type="Gene3D" id="3.30.230.10">
    <property type="match status" value="1"/>
</dbReference>
<organism evidence="8 9">
    <name type="scientific">Glutinoglossum americanum</name>
    <dbReference type="NCBI Taxonomy" id="1670608"/>
    <lineage>
        <taxon>Eukaryota</taxon>
        <taxon>Fungi</taxon>
        <taxon>Dikarya</taxon>
        <taxon>Ascomycota</taxon>
        <taxon>Pezizomycotina</taxon>
        <taxon>Geoglossomycetes</taxon>
        <taxon>Geoglossales</taxon>
        <taxon>Geoglossaceae</taxon>
        <taxon>Glutinoglossum</taxon>
    </lineage>
</organism>
<dbReference type="InterPro" id="IPR014721">
    <property type="entry name" value="Ribsml_uS5_D2-typ_fold_subgr"/>
</dbReference>
<comment type="similarity">
    <text evidence="1 6">Belongs to the universal ribosomal protein uS9 family.</text>
</comment>
<name>A0A9P8HUH6_9PEZI</name>
<accession>A0A9P8HUH6</accession>
<evidence type="ECO:0000313" key="9">
    <source>
        <dbReference type="Proteomes" id="UP000698800"/>
    </source>
</evidence>
<dbReference type="Proteomes" id="UP000698800">
    <property type="component" value="Unassembled WGS sequence"/>
</dbReference>
<dbReference type="PROSITE" id="PS00360">
    <property type="entry name" value="RIBOSOMAL_S9"/>
    <property type="match status" value="1"/>
</dbReference>
<protein>
    <recommendedName>
        <fullName evidence="4">Small ribosomal subunit protein uS9m</fullName>
    </recommendedName>
    <alternativeName>
        <fullName evidence="5">37S ribosomal protein S9, mitochondrial</fullName>
    </alternativeName>
</protein>
<keyword evidence="2 6" id="KW-0689">Ribosomal protein</keyword>
<evidence type="ECO:0000256" key="1">
    <source>
        <dbReference type="ARBA" id="ARBA00005251"/>
    </source>
</evidence>
<evidence type="ECO:0000313" key="8">
    <source>
        <dbReference type="EMBL" id="KAH0537846.1"/>
    </source>
</evidence>